<dbReference type="AlphaFoldDB" id="A0A495W065"/>
<organism evidence="1 2">
    <name type="scientific">Saccharothrix australiensis</name>
    <dbReference type="NCBI Taxonomy" id="2072"/>
    <lineage>
        <taxon>Bacteria</taxon>
        <taxon>Bacillati</taxon>
        <taxon>Actinomycetota</taxon>
        <taxon>Actinomycetes</taxon>
        <taxon>Pseudonocardiales</taxon>
        <taxon>Pseudonocardiaceae</taxon>
        <taxon>Saccharothrix</taxon>
    </lineage>
</organism>
<evidence type="ECO:0000313" key="2">
    <source>
        <dbReference type="Proteomes" id="UP000282084"/>
    </source>
</evidence>
<dbReference type="OrthoDB" id="1248892at2"/>
<name>A0A495W065_9PSEU</name>
<keyword evidence="2" id="KW-1185">Reference proteome</keyword>
<proteinExistence type="predicted"/>
<dbReference type="EMBL" id="RBXO01000001">
    <property type="protein sequence ID" value="RKT54849.1"/>
    <property type="molecule type" value="Genomic_DNA"/>
</dbReference>
<gene>
    <name evidence="1" type="ORF">C8E97_3498</name>
</gene>
<dbReference type="Proteomes" id="UP000282084">
    <property type="component" value="Unassembled WGS sequence"/>
</dbReference>
<sequence length="172" mass="19726">MTTNLAHLAKLTSVSDDYRHYGKEVVALPDHDVVLPDAHLKWYEVREAEATVDPEVRAQGERFLRAEVAAGRLPISGELGFVVHHLCGASFHFLIACTWRNNNEMWVSVYYREVTRDEGFQRLEQGDHLQVICVWEMGAVLHERQAWNRFLRSARDDAAKAAYLDDRFTGTV</sequence>
<accession>A0A495W065</accession>
<dbReference type="RefSeq" id="WP_121006657.1">
    <property type="nucleotide sequence ID" value="NZ_RBXO01000001.1"/>
</dbReference>
<comment type="caution">
    <text evidence="1">The sequence shown here is derived from an EMBL/GenBank/DDBJ whole genome shotgun (WGS) entry which is preliminary data.</text>
</comment>
<evidence type="ECO:0000313" key="1">
    <source>
        <dbReference type="EMBL" id="RKT54849.1"/>
    </source>
</evidence>
<protein>
    <submittedName>
        <fullName evidence="1">Uncharacterized protein</fullName>
    </submittedName>
</protein>
<reference evidence="1 2" key="1">
    <citation type="submission" date="2018-10" db="EMBL/GenBank/DDBJ databases">
        <title>Sequencing the genomes of 1000 actinobacteria strains.</title>
        <authorList>
            <person name="Klenk H.-P."/>
        </authorList>
    </citation>
    <scope>NUCLEOTIDE SEQUENCE [LARGE SCALE GENOMIC DNA]</scope>
    <source>
        <strain evidence="1 2">DSM 43800</strain>
    </source>
</reference>